<dbReference type="InterPro" id="IPR012429">
    <property type="entry name" value="HGSNAT_cat"/>
</dbReference>
<name>A0A017TDS0_9BACT</name>
<keyword evidence="1" id="KW-0812">Transmembrane</keyword>
<dbReference type="Proteomes" id="UP000019678">
    <property type="component" value="Unassembled WGS sequence"/>
</dbReference>
<evidence type="ECO:0000313" key="3">
    <source>
        <dbReference type="EMBL" id="EYF07443.1"/>
    </source>
</evidence>
<gene>
    <name evidence="3" type="ORF">CAP_0196</name>
</gene>
<feature type="transmembrane region" description="Helical" evidence="1">
    <location>
        <begin position="147"/>
        <end position="165"/>
    </location>
</feature>
<comment type="caution">
    <text evidence="3">The sequence shown here is derived from an EMBL/GenBank/DDBJ whole genome shotgun (WGS) entry which is preliminary data.</text>
</comment>
<reference evidence="3 4" key="1">
    <citation type="submission" date="2013-05" db="EMBL/GenBank/DDBJ databases">
        <title>Genome assembly of Chondromyces apiculatus DSM 436.</title>
        <authorList>
            <person name="Sharma G."/>
            <person name="Khatri I."/>
            <person name="Kaur C."/>
            <person name="Mayilraj S."/>
            <person name="Subramanian S."/>
        </authorList>
    </citation>
    <scope>NUCLEOTIDE SEQUENCE [LARGE SCALE GENOMIC DNA]</scope>
    <source>
        <strain evidence="3 4">DSM 436</strain>
    </source>
</reference>
<dbReference type="Pfam" id="PF07786">
    <property type="entry name" value="HGSNAT_cat"/>
    <property type="match status" value="1"/>
</dbReference>
<evidence type="ECO:0000259" key="2">
    <source>
        <dbReference type="Pfam" id="PF07786"/>
    </source>
</evidence>
<keyword evidence="4" id="KW-1185">Reference proteome</keyword>
<dbReference type="EMBL" id="ASRX01000010">
    <property type="protein sequence ID" value="EYF07443.1"/>
    <property type="molecule type" value="Genomic_DNA"/>
</dbReference>
<feature type="domain" description="Heparan-alpha-glucosaminide N-acetyltransferase catalytic" evidence="2">
    <location>
        <begin position="32"/>
        <end position="261"/>
    </location>
</feature>
<dbReference type="PANTHER" id="PTHR40407">
    <property type="entry name" value="MEMBRANE PROTEIN-LIKE PROTEIN"/>
    <property type="match status" value="1"/>
</dbReference>
<feature type="transmembrane region" description="Helical" evidence="1">
    <location>
        <begin position="299"/>
        <end position="320"/>
    </location>
</feature>
<feature type="transmembrane region" description="Helical" evidence="1">
    <location>
        <begin position="123"/>
        <end position="141"/>
    </location>
</feature>
<evidence type="ECO:0000313" key="4">
    <source>
        <dbReference type="Proteomes" id="UP000019678"/>
    </source>
</evidence>
<sequence length="401" mass="42821">MSSSPLPEGSPPQVSVVPPSASVAARVASMSRLVPLDWMRGLVMVLMTVDHASGAFNAGKISSDSVASWKVGAALPLDQFLTRWVTHLCAPTFIFLAGAVLALSVERRLAKGEAPGKVDRFIVSRGLFIALLDVVWMSWIFARPGVVLFQVLYAIGAGLVCMAALRRLTTPWLVGLSAALMLGGEALAGLSLLLGGGQPTLPGALLITGGRFPPLVIAYALLPWLSVMMLGWAFGRVLGKKEEAGRGVRPARLLAVAGTLALAGFAVVRGLNGYGNMRLLRDDGSLAHWLHVSKYPPSLSYLLLELGVMALALSGFFVLARRVGEPRWMRPLAVLGQTALFFYVLHVHALHLAAWALGMSRKAGLGATYLSTLLFVVAVYPACVAYGRYKAAHPEGWTRYL</sequence>
<organism evidence="3 4">
    <name type="scientific">Chondromyces apiculatus DSM 436</name>
    <dbReference type="NCBI Taxonomy" id="1192034"/>
    <lineage>
        <taxon>Bacteria</taxon>
        <taxon>Pseudomonadati</taxon>
        <taxon>Myxococcota</taxon>
        <taxon>Polyangia</taxon>
        <taxon>Polyangiales</taxon>
        <taxon>Polyangiaceae</taxon>
        <taxon>Chondromyces</taxon>
    </lineage>
</organism>
<feature type="transmembrane region" description="Helical" evidence="1">
    <location>
        <begin position="84"/>
        <end position="103"/>
    </location>
</feature>
<feature type="transmembrane region" description="Helical" evidence="1">
    <location>
        <begin position="332"/>
        <end position="357"/>
    </location>
</feature>
<protein>
    <recommendedName>
        <fullName evidence="2">Heparan-alpha-glucosaminide N-acetyltransferase catalytic domain-containing protein</fullName>
    </recommendedName>
</protein>
<dbReference type="eggNOG" id="COG3503">
    <property type="taxonomic scope" value="Bacteria"/>
</dbReference>
<feature type="transmembrane region" description="Helical" evidence="1">
    <location>
        <begin position="172"/>
        <end position="196"/>
    </location>
</feature>
<feature type="transmembrane region" description="Helical" evidence="1">
    <location>
        <begin position="251"/>
        <end position="271"/>
    </location>
</feature>
<accession>A0A017TDS0</accession>
<proteinExistence type="predicted"/>
<keyword evidence="1" id="KW-0472">Membrane</keyword>
<dbReference type="AlphaFoldDB" id="A0A017TDS0"/>
<dbReference type="STRING" id="1192034.CAP_0196"/>
<keyword evidence="1" id="KW-1133">Transmembrane helix</keyword>
<dbReference type="PANTHER" id="PTHR40407:SF1">
    <property type="entry name" value="HEPARAN-ALPHA-GLUCOSAMINIDE N-ACETYLTRANSFERASE CATALYTIC DOMAIN-CONTAINING PROTEIN"/>
    <property type="match status" value="1"/>
</dbReference>
<feature type="transmembrane region" description="Helical" evidence="1">
    <location>
        <begin position="216"/>
        <end position="239"/>
    </location>
</feature>
<evidence type="ECO:0000256" key="1">
    <source>
        <dbReference type="SAM" id="Phobius"/>
    </source>
</evidence>
<feature type="transmembrane region" description="Helical" evidence="1">
    <location>
        <begin position="369"/>
        <end position="389"/>
    </location>
</feature>